<evidence type="ECO:0000256" key="1">
    <source>
        <dbReference type="SAM" id="MobiDB-lite"/>
    </source>
</evidence>
<comment type="caution">
    <text evidence="2">The sequence shown here is derived from an EMBL/GenBank/DDBJ whole genome shotgun (WGS) entry which is preliminary data.</text>
</comment>
<organism evidence="2 3">
    <name type="scientific">Crotalaria pallida</name>
    <name type="common">Smooth rattlebox</name>
    <name type="synonym">Crotalaria striata</name>
    <dbReference type="NCBI Taxonomy" id="3830"/>
    <lineage>
        <taxon>Eukaryota</taxon>
        <taxon>Viridiplantae</taxon>
        <taxon>Streptophyta</taxon>
        <taxon>Embryophyta</taxon>
        <taxon>Tracheophyta</taxon>
        <taxon>Spermatophyta</taxon>
        <taxon>Magnoliopsida</taxon>
        <taxon>eudicotyledons</taxon>
        <taxon>Gunneridae</taxon>
        <taxon>Pentapetalae</taxon>
        <taxon>rosids</taxon>
        <taxon>fabids</taxon>
        <taxon>Fabales</taxon>
        <taxon>Fabaceae</taxon>
        <taxon>Papilionoideae</taxon>
        <taxon>50 kb inversion clade</taxon>
        <taxon>genistoids sensu lato</taxon>
        <taxon>core genistoids</taxon>
        <taxon>Crotalarieae</taxon>
        <taxon>Crotalaria</taxon>
    </lineage>
</organism>
<reference evidence="2 3" key="1">
    <citation type="submission" date="2024-01" db="EMBL/GenBank/DDBJ databases">
        <title>The genomes of 5 underutilized Papilionoideae crops provide insights into root nodulation and disease resistanc.</title>
        <authorList>
            <person name="Yuan L."/>
        </authorList>
    </citation>
    <scope>NUCLEOTIDE SEQUENCE [LARGE SCALE GENOMIC DNA]</scope>
    <source>
        <strain evidence="2">ZHUSHIDOU_FW_LH</strain>
        <tissue evidence="2">Leaf</tissue>
    </source>
</reference>
<protein>
    <submittedName>
        <fullName evidence="2">Uncharacterized protein</fullName>
    </submittedName>
</protein>
<dbReference type="Proteomes" id="UP001372338">
    <property type="component" value="Unassembled WGS sequence"/>
</dbReference>
<evidence type="ECO:0000313" key="3">
    <source>
        <dbReference type="Proteomes" id="UP001372338"/>
    </source>
</evidence>
<proteinExistence type="predicted"/>
<evidence type="ECO:0000313" key="2">
    <source>
        <dbReference type="EMBL" id="KAK7274938.1"/>
    </source>
</evidence>
<dbReference type="AlphaFoldDB" id="A0AAN9FMZ4"/>
<sequence>MEESLVQSFGSLESPATDEEGGSEQEESISDFSSEDSDMQRFKDLQTEFSSDWVPDSLEDETPCMGKEVEDEEGNETKENIPHEVNASNHDEEGESLGSVKEYGDHCRIKEKNDEEYLETVIVSGGCLNSGTAECYGMGKGIENHHGLIDSRIPPQELDFEPSYLGLVGDKDANLAQLVVEVSLDKKLTRKEKNTGNWATSFPCYAFGIIKCWLYKDQL</sequence>
<dbReference type="EMBL" id="JAYWIO010000003">
    <property type="protein sequence ID" value="KAK7274938.1"/>
    <property type="molecule type" value="Genomic_DNA"/>
</dbReference>
<feature type="compositionally biased region" description="Acidic residues" evidence="1">
    <location>
        <begin position="16"/>
        <end position="37"/>
    </location>
</feature>
<name>A0AAN9FMZ4_CROPI</name>
<feature type="region of interest" description="Disordered" evidence="1">
    <location>
        <begin position="1"/>
        <end position="98"/>
    </location>
</feature>
<accession>A0AAN9FMZ4</accession>
<gene>
    <name evidence="2" type="ORF">RIF29_16040</name>
</gene>
<keyword evidence="3" id="KW-1185">Reference proteome</keyword>
<feature type="compositionally biased region" description="Polar residues" evidence="1">
    <location>
        <begin position="1"/>
        <end position="11"/>
    </location>
</feature>